<evidence type="ECO:0000256" key="3">
    <source>
        <dbReference type="ARBA" id="ARBA00023315"/>
    </source>
</evidence>
<sequence>MRISGVASAMPEYVYPQDTLTGALKLFWGDKLKNPEQLDRLHSRTGVTSRHLAFPLERYPTFSSWGETNAAWFEVAQVHGERALDQALTKAGISRQDLHALFVVSITGIASPSLDARLINRMNLRSDIKRTPIFGVGCVGGALGLTRAADYTLAYPGHNAALLAVEVCSLTLKRDDLSAVNVIASGLFGDGAAAVIVSGSQTTNDQRPGAGPEILANGSFFYPGTEDIMGWGISETGFQIVLSPGLMDLVKANLSRDVDSFLNEHGLTRSDIGNWVIHTGGPRVLDAMQEALELEDRHLERSWDSLSRFGNLSSASVLLVLEDIAEKHRPDPGTFGVLLAMGPGFCSEMILLRW</sequence>
<organism evidence="7 8">
    <name type="scientific">Beijerinckia indica subsp. indica (strain ATCC 9039 / DSM 1715 / NCIMB 8712)</name>
    <dbReference type="NCBI Taxonomy" id="395963"/>
    <lineage>
        <taxon>Bacteria</taxon>
        <taxon>Pseudomonadati</taxon>
        <taxon>Pseudomonadota</taxon>
        <taxon>Alphaproteobacteria</taxon>
        <taxon>Hyphomicrobiales</taxon>
        <taxon>Beijerinckiaceae</taxon>
        <taxon>Beijerinckia</taxon>
    </lineage>
</organism>
<evidence type="ECO:0000256" key="1">
    <source>
        <dbReference type="ARBA" id="ARBA00005531"/>
    </source>
</evidence>
<dbReference type="STRING" id="395963.Bind_2602"/>
<evidence type="ECO:0000313" key="8">
    <source>
        <dbReference type="Proteomes" id="UP000001695"/>
    </source>
</evidence>
<dbReference type="OrthoDB" id="9786288at2"/>
<dbReference type="EMBL" id="CP001016">
    <property type="protein sequence ID" value="ACB96195.1"/>
    <property type="molecule type" value="Genomic_DNA"/>
</dbReference>
<evidence type="ECO:0000259" key="6">
    <source>
        <dbReference type="Pfam" id="PF02797"/>
    </source>
</evidence>
<feature type="domain" description="Chalcone/stilbene synthase N-terminal" evidence="5">
    <location>
        <begin position="6"/>
        <end position="198"/>
    </location>
</feature>
<comment type="similarity">
    <text evidence="1">Belongs to the thiolase-like superfamily. Chalcone/stilbene synthases family.</text>
</comment>
<proteinExistence type="inferred from homology"/>
<dbReference type="InterPro" id="IPR012328">
    <property type="entry name" value="Chalcone/stilbene_synt_C"/>
</dbReference>
<gene>
    <name evidence="7" type="ordered locus">Bind_2602</name>
</gene>
<dbReference type="CDD" id="cd00831">
    <property type="entry name" value="CHS_like"/>
    <property type="match status" value="1"/>
</dbReference>
<dbReference type="Pfam" id="PF02797">
    <property type="entry name" value="Chal_sti_synt_C"/>
    <property type="match status" value="1"/>
</dbReference>
<accession>B2IIY3</accession>
<dbReference type="PANTHER" id="PTHR11877:SF99">
    <property type="entry name" value="1,3,6,8-TETRAHYDROXYNAPHTHALENE SYNTHASE"/>
    <property type="match status" value="1"/>
</dbReference>
<dbReference type="PANTHER" id="PTHR11877">
    <property type="entry name" value="HYDROXYMETHYLGLUTARYL-COA SYNTHASE"/>
    <property type="match status" value="1"/>
</dbReference>
<dbReference type="eggNOG" id="COG3424">
    <property type="taxonomic scope" value="Bacteria"/>
</dbReference>
<evidence type="ECO:0000313" key="7">
    <source>
        <dbReference type="EMBL" id="ACB96195.1"/>
    </source>
</evidence>
<dbReference type="SUPFAM" id="SSF53901">
    <property type="entry name" value="Thiolase-like"/>
    <property type="match status" value="1"/>
</dbReference>
<evidence type="ECO:0000256" key="2">
    <source>
        <dbReference type="ARBA" id="ARBA00022679"/>
    </source>
</evidence>
<evidence type="ECO:0000259" key="5">
    <source>
        <dbReference type="Pfam" id="PF00195"/>
    </source>
</evidence>
<dbReference type="Gene3D" id="3.40.47.10">
    <property type="match status" value="2"/>
</dbReference>
<keyword evidence="2" id="KW-0808">Transferase</keyword>
<protein>
    <submittedName>
        <fullName evidence="7">3-Oxoacyl-(Acyl-carrier-protein (ACP)) synthase III domain protein</fullName>
    </submittedName>
</protein>
<keyword evidence="3" id="KW-0012">Acyltransferase</keyword>
<keyword evidence="8" id="KW-1185">Reference proteome</keyword>
<dbReference type="HOGENOM" id="CLU_034992_0_1_5"/>
<dbReference type="GO" id="GO:0016747">
    <property type="term" value="F:acyltransferase activity, transferring groups other than amino-acyl groups"/>
    <property type="evidence" value="ECO:0007669"/>
    <property type="project" value="InterPro"/>
</dbReference>
<feature type="domain" description="Chalcone/stilbene synthase C-terminal" evidence="6">
    <location>
        <begin position="220"/>
        <end position="353"/>
    </location>
</feature>
<reference evidence="7 8" key="2">
    <citation type="journal article" date="2010" name="J. Bacteriol.">
        <title>Complete genome sequence of Beijerinckia indica subsp. indica.</title>
        <authorList>
            <person name="Tamas I."/>
            <person name="Dedysh S.N."/>
            <person name="Liesack W."/>
            <person name="Stott M.B."/>
            <person name="Alam M."/>
            <person name="Murrell J.C."/>
            <person name="Dunfield P.F."/>
        </authorList>
    </citation>
    <scope>NUCLEOTIDE SEQUENCE [LARGE SCALE GENOMIC DNA]</scope>
    <source>
        <strain evidence="8">ATCC 9039 / DSM 1715 / NCIMB 8712</strain>
    </source>
</reference>
<dbReference type="KEGG" id="bid:Bind_2602"/>
<feature type="active site" description="Acyl-thioester intermediate" evidence="4">
    <location>
        <position position="138"/>
    </location>
</feature>
<dbReference type="InterPro" id="IPR001099">
    <property type="entry name" value="Chalcone/stilbene_synt_N"/>
</dbReference>
<evidence type="ECO:0000256" key="4">
    <source>
        <dbReference type="PIRSR" id="PIRSR000451-1"/>
    </source>
</evidence>
<dbReference type="GO" id="GO:0030639">
    <property type="term" value="P:polyketide biosynthetic process"/>
    <property type="evidence" value="ECO:0007669"/>
    <property type="project" value="TreeGrafter"/>
</dbReference>
<dbReference type="AlphaFoldDB" id="B2IIY3"/>
<dbReference type="Pfam" id="PF00195">
    <property type="entry name" value="Chal_sti_synt_N"/>
    <property type="match status" value="1"/>
</dbReference>
<dbReference type="InterPro" id="IPR016039">
    <property type="entry name" value="Thiolase-like"/>
</dbReference>
<dbReference type="FunFam" id="3.40.47.10:FF:000014">
    <property type="entry name" value="Chalcone synthase 1"/>
    <property type="match status" value="1"/>
</dbReference>
<dbReference type="Proteomes" id="UP000001695">
    <property type="component" value="Chromosome"/>
</dbReference>
<dbReference type="PIRSF" id="PIRSF000451">
    <property type="entry name" value="PKS_III"/>
    <property type="match status" value="1"/>
</dbReference>
<reference evidence="8" key="1">
    <citation type="submission" date="2008-03" db="EMBL/GenBank/DDBJ databases">
        <title>Complete sequence of chromosome of Beijerinckia indica subsp. indica ATCC 9039.</title>
        <authorList>
            <consortium name="US DOE Joint Genome Institute"/>
            <person name="Copeland A."/>
            <person name="Lucas S."/>
            <person name="Lapidus A."/>
            <person name="Glavina del Rio T."/>
            <person name="Dalin E."/>
            <person name="Tice H."/>
            <person name="Bruce D."/>
            <person name="Goodwin L."/>
            <person name="Pitluck S."/>
            <person name="LaButti K."/>
            <person name="Schmutz J."/>
            <person name="Larimer F."/>
            <person name="Land M."/>
            <person name="Hauser L."/>
            <person name="Kyrpides N."/>
            <person name="Mikhailova N."/>
            <person name="Dunfield P.F."/>
            <person name="Dedysh S.N."/>
            <person name="Liesack W."/>
            <person name="Saw J.H."/>
            <person name="Alam M."/>
            <person name="Chen Y."/>
            <person name="Murrell J.C."/>
            <person name="Richardson P."/>
        </authorList>
    </citation>
    <scope>NUCLEOTIDE SEQUENCE [LARGE SCALE GENOMIC DNA]</scope>
    <source>
        <strain evidence="8">ATCC 9039 / DSM 1715 / NCIMB 8712</strain>
    </source>
</reference>
<dbReference type="RefSeq" id="WP_012385548.1">
    <property type="nucleotide sequence ID" value="NC_010581.1"/>
</dbReference>
<dbReference type="InterPro" id="IPR011141">
    <property type="entry name" value="Polyketide_synthase_type-III"/>
</dbReference>
<name>B2IIY3_BEII9</name>